<feature type="compositionally biased region" description="Polar residues" evidence="6">
    <location>
        <begin position="28"/>
        <end position="43"/>
    </location>
</feature>
<feature type="non-terminal residue" evidence="8">
    <location>
        <position position="1"/>
    </location>
</feature>
<feature type="compositionally biased region" description="Low complexity" evidence="6">
    <location>
        <begin position="223"/>
        <end position="239"/>
    </location>
</feature>
<evidence type="ECO:0000259" key="7">
    <source>
        <dbReference type="Pfam" id="PF05699"/>
    </source>
</evidence>
<evidence type="ECO:0000256" key="6">
    <source>
        <dbReference type="SAM" id="MobiDB-lite"/>
    </source>
</evidence>
<feature type="compositionally biased region" description="Low complexity" evidence="6">
    <location>
        <begin position="280"/>
        <end position="297"/>
    </location>
</feature>
<dbReference type="InterPro" id="IPR052035">
    <property type="entry name" value="ZnF_BED_domain_contain"/>
</dbReference>
<feature type="region of interest" description="Disordered" evidence="6">
    <location>
        <begin position="267"/>
        <end position="333"/>
    </location>
</feature>
<dbReference type="InterPro" id="IPR012337">
    <property type="entry name" value="RNaseH-like_sf"/>
</dbReference>
<dbReference type="GO" id="GO:0008270">
    <property type="term" value="F:zinc ion binding"/>
    <property type="evidence" value="ECO:0007669"/>
    <property type="project" value="UniProtKB-KW"/>
</dbReference>
<evidence type="ECO:0000256" key="2">
    <source>
        <dbReference type="ARBA" id="ARBA00022723"/>
    </source>
</evidence>
<keyword evidence="2" id="KW-0479">Metal-binding</keyword>
<organism evidence="8 9">
    <name type="scientific">Pristionchus mayeri</name>
    <dbReference type="NCBI Taxonomy" id="1317129"/>
    <lineage>
        <taxon>Eukaryota</taxon>
        <taxon>Metazoa</taxon>
        <taxon>Ecdysozoa</taxon>
        <taxon>Nematoda</taxon>
        <taxon>Chromadorea</taxon>
        <taxon>Rhabditida</taxon>
        <taxon>Rhabditina</taxon>
        <taxon>Diplogasteromorpha</taxon>
        <taxon>Diplogasteroidea</taxon>
        <taxon>Neodiplogasteridae</taxon>
        <taxon>Pristionchus</taxon>
    </lineage>
</organism>
<dbReference type="Proteomes" id="UP001328107">
    <property type="component" value="Unassembled WGS sequence"/>
</dbReference>
<comment type="subcellular location">
    <subcellularLocation>
        <location evidence="1">Nucleus</location>
    </subcellularLocation>
</comment>
<proteinExistence type="predicted"/>
<dbReference type="Pfam" id="PF05699">
    <property type="entry name" value="Dimer_Tnp_hAT"/>
    <property type="match status" value="1"/>
</dbReference>
<accession>A0AAN4ZSE6</accession>
<feature type="region of interest" description="Disordered" evidence="6">
    <location>
        <begin position="211"/>
        <end position="239"/>
    </location>
</feature>
<comment type="caution">
    <text evidence="8">The sequence shown here is derived from an EMBL/GenBank/DDBJ whole genome shotgun (WGS) entry which is preliminary data.</text>
</comment>
<keyword evidence="9" id="KW-1185">Reference proteome</keyword>
<evidence type="ECO:0000256" key="1">
    <source>
        <dbReference type="ARBA" id="ARBA00004123"/>
    </source>
</evidence>
<dbReference type="AlphaFoldDB" id="A0AAN4ZSE6"/>
<dbReference type="SUPFAM" id="SSF53098">
    <property type="entry name" value="Ribonuclease H-like"/>
    <property type="match status" value="1"/>
</dbReference>
<dbReference type="GO" id="GO:0046983">
    <property type="term" value="F:protein dimerization activity"/>
    <property type="evidence" value="ECO:0007669"/>
    <property type="project" value="InterPro"/>
</dbReference>
<dbReference type="InterPro" id="IPR008906">
    <property type="entry name" value="HATC_C_dom"/>
</dbReference>
<evidence type="ECO:0000256" key="3">
    <source>
        <dbReference type="ARBA" id="ARBA00022771"/>
    </source>
</evidence>
<name>A0AAN4ZSE6_9BILA</name>
<dbReference type="GO" id="GO:0005634">
    <property type="term" value="C:nucleus"/>
    <property type="evidence" value="ECO:0007669"/>
    <property type="project" value="UniProtKB-SubCell"/>
</dbReference>
<feature type="non-terminal residue" evidence="8">
    <location>
        <position position="903"/>
    </location>
</feature>
<dbReference type="PANTHER" id="PTHR46481:SF10">
    <property type="entry name" value="ZINC FINGER BED DOMAIN-CONTAINING PROTEIN 39"/>
    <property type="match status" value="1"/>
</dbReference>
<protein>
    <recommendedName>
        <fullName evidence="7">HAT C-terminal dimerisation domain-containing protein</fullName>
    </recommendedName>
</protein>
<keyword evidence="4" id="KW-0862">Zinc</keyword>
<evidence type="ECO:0000256" key="5">
    <source>
        <dbReference type="ARBA" id="ARBA00023242"/>
    </source>
</evidence>
<feature type="compositionally biased region" description="Low complexity" evidence="6">
    <location>
        <begin position="315"/>
        <end position="333"/>
    </location>
</feature>
<evidence type="ECO:0000256" key="4">
    <source>
        <dbReference type="ARBA" id="ARBA00022833"/>
    </source>
</evidence>
<evidence type="ECO:0000313" key="8">
    <source>
        <dbReference type="EMBL" id="GMR42925.1"/>
    </source>
</evidence>
<evidence type="ECO:0000313" key="9">
    <source>
        <dbReference type="Proteomes" id="UP001328107"/>
    </source>
</evidence>
<feature type="region of interest" description="Disordered" evidence="6">
    <location>
        <begin position="1"/>
        <end position="67"/>
    </location>
</feature>
<dbReference type="EMBL" id="BTRK01000003">
    <property type="protein sequence ID" value="GMR42925.1"/>
    <property type="molecule type" value="Genomic_DNA"/>
</dbReference>
<keyword evidence="3" id="KW-0863">Zinc-finger</keyword>
<dbReference type="PANTHER" id="PTHR46481">
    <property type="entry name" value="ZINC FINGER BED DOMAIN-CONTAINING PROTEIN 4"/>
    <property type="match status" value="1"/>
</dbReference>
<feature type="domain" description="HAT C-terminal dimerisation" evidence="7">
    <location>
        <begin position="826"/>
        <end position="878"/>
    </location>
</feature>
<gene>
    <name evidence="8" type="ORF">PMAYCL1PPCAC_13120</name>
</gene>
<reference evidence="9" key="1">
    <citation type="submission" date="2022-10" db="EMBL/GenBank/DDBJ databases">
        <title>Genome assembly of Pristionchus species.</title>
        <authorList>
            <person name="Yoshida K."/>
            <person name="Sommer R.J."/>
        </authorList>
    </citation>
    <scope>NUCLEOTIDE SEQUENCE [LARGE SCALE GENOMIC DNA]</scope>
    <source>
        <strain evidence="9">RS5460</strain>
    </source>
</reference>
<sequence length="903" mass="98677">AMSLAMESPPEAKKLRVAPEFTEVDGPSNITIDDSPETGNAQDSPAGPSSARSSNGSAQPEDGLNPFPSGNLFDMLMKNFSSGIFNKMDQIAPMLLPDNLHSASSTPLAPPAPVVPGAIALANMPTAKLFSKDDWSWHRNPAASIRSGGTNKQTPVWKYFVYDKTDNLSRCIVGDCTYQLKGPHTSTLACHLKKHVAEYAEFTKLKNEYSRERAVSQMPPSPASSSSGTSTTSAAAATAAANGNAASKLTEAMLLHHNNNNDLQHLQQMQQKEQQRQMEEMQQMAAAAAAAAAAANARPKSNGSATHRLTPPPSSQSQQQQQQQMQQQSNAAAAAAMMSPFSLLLQNPSAAAAAAANPMFAQSLLQHGIAMGPNRELQFSKKWRKDERKQREFELRIALTIATARVPSSLVNDANFRELMEAALPKFTCPTDASQIEQVLTAQQGRLQMAVRQAIHSVGRLSLMVDCIRVDERSFRLAVTAAVPSPLGTQQLLLALRPIELADDDQLSSSVVENAVQQVMAENGLSAEKITRAITNGVERDEKSTIGGVQRLISYRPRILSSFMSIIETNERVQELKKRFCNLLMTLVSRPELMNSLITKIGGPVPIPLNESFVPMLEAVFKLKEKVVEVMEEAGIEALSTEDWKLAELILAILSILSNRANPSLDSIDTVLPSLMQILGILNENVEVAGSIDDELRAEMENLCGSITSPDESVMESDFLVATALNPERILLLNEEQVTYAKRELERRVQDRMARQVEAASRKRPFSCLDQLLHKVTNIQHEDSSSVSSTSSIYPAFSVKKEPAERNRFAEAIVQAYFDEVTQSDYVSATSSFSNRHLPPAAFWHANTHRCPQLSEIALELLSIPASTPGVEGLFGLKPSSFNPSSLLQLADRLERDTLLRFN</sequence>
<keyword evidence="5" id="KW-0539">Nucleus</keyword>